<reference evidence="1" key="1">
    <citation type="journal article" date="2021" name="Mol. Ecol. Resour.">
        <title>Apolygus lucorum genome provides insights into omnivorousness and mesophyll feeding.</title>
        <authorList>
            <person name="Liu Y."/>
            <person name="Liu H."/>
            <person name="Wang H."/>
            <person name="Huang T."/>
            <person name="Liu B."/>
            <person name="Yang B."/>
            <person name="Yin L."/>
            <person name="Li B."/>
            <person name="Zhang Y."/>
            <person name="Zhang S."/>
            <person name="Jiang F."/>
            <person name="Zhang X."/>
            <person name="Ren Y."/>
            <person name="Wang B."/>
            <person name="Wang S."/>
            <person name="Lu Y."/>
            <person name="Wu K."/>
            <person name="Fan W."/>
            <person name="Wang G."/>
        </authorList>
    </citation>
    <scope>NUCLEOTIDE SEQUENCE</scope>
    <source>
        <strain evidence="1">12Hb</strain>
    </source>
</reference>
<evidence type="ECO:0000313" key="2">
    <source>
        <dbReference type="Proteomes" id="UP000466442"/>
    </source>
</evidence>
<dbReference type="CDD" id="cd01650">
    <property type="entry name" value="RT_nLTR_like"/>
    <property type="match status" value="1"/>
</dbReference>
<dbReference type="EMBL" id="WIXP02000002">
    <property type="protein sequence ID" value="KAF6214268.1"/>
    <property type="molecule type" value="Genomic_DNA"/>
</dbReference>
<organism evidence="1 2">
    <name type="scientific">Apolygus lucorum</name>
    <name type="common">Small green plant bug</name>
    <name type="synonym">Lygocoris lucorum</name>
    <dbReference type="NCBI Taxonomy" id="248454"/>
    <lineage>
        <taxon>Eukaryota</taxon>
        <taxon>Metazoa</taxon>
        <taxon>Ecdysozoa</taxon>
        <taxon>Arthropoda</taxon>
        <taxon>Hexapoda</taxon>
        <taxon>Insecta</taxon>
        <taxon>Pterygota</taxon>
        <taxon>Neoptera</taxon>
        <taxon>Paraneoptera</taxon>
        <taxon>Hemiptera</taxon>
        <taxon>Heteroptera</taxon>
        <taxon>Panheteroptera</taxon>
        <taxon>Cimicomorpha</taxon>
        <taxon>Miridae</taxon>
        <taxon>Mirini</taxon>
        <taxon>Apolygus</taxon>
    </lineage>
</organism>
<sequence>MDLLTKACESSMPKKRCMNNRRPVYWWNQNIAELRRTCLRLRRLSQRTRRDSLEFQLRKDQYRMARRTLKIAIARSKAKKWRELCDDVDNDPWGLGYKIVLKKLKGVDTSTEMSTAVKDRIVSELFPDHEIEERPPIAISGDISLFTLDELAQAVKSMRNKKAPGPDRIPVEILKAITDTHPEIMLDMYNTCLKEGIFPERWKLARLVLIGKGKGDPSTASAHRPLCLLDTAGKLYEKLLKRRMLTAIAEAGGLSPRQFGFRPGRSTIDAVSRVVGIAKETQLGNHKTRDMCMAVTLDVRNAFNSARWKDILEALMVQFHVPSYLLRVLQNYLADRWLIYDTKEGIKKRRITSGAAQGSVLGADLWNINYDGILRVEMPEGITLIGYADDLVVVIRARRMEHLQFKLNQAMRRVMEWMEAHTLSLAIQKTEIVLLTTARIERSIPMNVDGQEIITSPAIRYLGVMLDGKLSFWRHISGAADKAAGTGAQKNKNEEGRDNYHSKEGRAGGDHP</sequence>
<accession>A0A6A4JS61</accession>
<dbReference type="AlphaFoldDB" id="A0A6A4JS61"/>
<evidence type="ECO:0000313" key="1">
    <source>
        <dbReference type="EMBL" id="KAF6214268.1"/>
    </source>
</evidence>
<comment type="caution">
    <text evidence="1">The sequence shown here is derived from an EMBL/GenBank/DDBJ whole genome shotgun (WGS) entry which is preliminary data.</text>
</comment>
<dbReference type="PANTHER" id="PTHR19446">
    <property type="entry name" value="REVERSE TRANSCRIPTASES"/>
    <property type="match status" value="1"/>
</dbReference>
<dbReference type="InterPro" id="IPR043502">
    <property type="entry name" value="DNA/RNA_pol_sf"/>
</dbReference>
<dbReference type="GO" id="GO:0071897">
    <property type="term" value="P:DNA biosynthetic process"/>
    <property type="evidence" value="ECO:0007669"/>
    <property type="project" value="UniProtKB-ARBA"/>
</dbReference>
<proteinExistence type="predicted"/>
<dbReference type="InterPro" id="IPR000477">
    <property type="entry name" value="RT_dom"/>
</dbReference>
<dbReference type="Pfam" id="PF00078">
    <property type="entry name" value="RVT_1"/>
    <property type="match status" value="1"/>
</dbReference>
<keyword evidence="2" id="KW-1185">Reference proteome</keyword>
<dbReference type="Proteomes" id="UP000466442">
    <property type="component" value="Unassembled WGS sequence"/>
</dbReference>
<dbReference type="OrthoDB" id="6626039at2759"/>
<dbReference type="SUPFAM" id="SSF56672">
    <property type="entry name" value="DNA/RNA polymerases"/>
    <property type="match status" value="1"/>
</dbReference>
<gene>
    <name evidence="1" type="ORF">GE061_009008</name>
</gene>
<dbReference type="PROSITE" id="PS50878">
    <property type="entry name" value="RT_POL"/>
    <property type="match status" value="1"/>
</dbReference>
<name>A0A6A4JS61_APOLU</name>
<protein>
    <submittedName>
        <fullName evidence="1">Uncharacterized protein</fullName>
    </submittedName>
</protein>